<gene>
    <name evidence="5" type="ORF">FSW04_00710</name>
</gene>
<dbReference type="RefSeq" id="WP_146915220.1">
    <property type="nucleotide sequence ID" value="NZ_CP042430.1"/>
</dbReference>
<organism evidence="5 6">
    <name type="scientific">Baekduia soli</name>
    <dbReference type="NCBI Taxonomy" id="496014"/>
    <lineage>
        <taxon>Bacteria</taxon>
        <taxon>Bacillati</taxon>
        <taxon>Actinomycetota</taxon>
        <taxon>Thermoleophilia</taxon>
        <taxon>Solirubrobacterales</taxon>
        <taxon>Baekduiaceae</taxon>
        <taxon>Baekduia</taxon>
    </lineage>
</organism>
<name>A0A5B8TZT1_9ACTN</name>
<feature type="domain" description="Glycosyltransferase subfamily 4-like N-terminal" evidence="4">
    <location>
        <begin position="22"/>
        <end position="178"/>
    </location>
</feature>
<dbReference type="OrthoDB" id="9806887at2"/>
<dbReference type="GO" id="GO:1901137">
    <property type="term" value="P:carbohydrate derivative biosynthetic process"/>
    <property type="evidence" value="ECO:0007669"/>
    <property type="project" value="UniProtKB-ARBA"/>
</dbReference>
<evidence type="ECO:0000259" key="4">
    <source>
        <dbReference type="Pfam" id="PF13439"/>
    </source>
</evidence>
<sequence>MSAIGMRLLMLSWRSPGHPQGGGAENLTQEVLRRLVANGHQVTWFSAMWPGAVSRESIDGVQMVRQGAQWSVHLRAWNWLRTRRNDFDVVVDQINTIPFFTPLYLPAEQRRMLIFQTAREFWWRQTPGLFKVVAPVGYLAEPRYLKLYRRTRAITISRSTRDELVGLGLSADAISIIPMANTFSSLETLDPKPGPFRVIVVGRLEPAKHVEDAVRAFAVLQRREPTARLDVVGTGAPAYRERLEAEVMRLGLRDVTFHGRVEEARKHELMAAAHVHVFCSRREGWGLTVTEAAGLGTPSIGYDVPGVRDSIGDERMLAARGDVHALAERLVALRDAPASYEVFRREAWERTRALSYEATTDAFLQALDV</sequence>
<dbReference type="PANTHER" id="PTHR45947">
    <property type="entry name" value="SULFOQUINOVOSYL TRANSFERASE SQD2"/>
    <property type="match status" value="1"/>
</dbReference>
<dbReference type="PANTHER" id="PTHR45947:SF3">
    <property type="entry name" value="SULFOQUINOVOSYL TRANSFERASE SQD2"/>
    <property type="match status" value="1"/>
</dbReference>
<evidence type="ECO:0000313" key="5">
    <source>
        <dbReference type="EMBL" id="QEC46236.1"/>
    </source>
</evidence>
<evidence type="ECO:0000313" key="6">
    <source>
        <dbReference type="Proteomes" id="UP000321805"/>
    </source>
</evidence>
<dbReference type="InterPro" id="IPR050194">
    <property type="entry name" value="Glycosyltransferase_grp1"/>
</dbReference>
<feature type="domain" description="Glycosyl transferase family 1" evidence="3">
    <location>
        <begin position="192"/>
        <end position="347"/>
    </location>
</feature>
<dbReference type="InterPro" id="IPR001296">
    <property type="entry name" value="Glyco_trans_1"/>
</dbReference>
<evidence type="ECO:0000256" key="1">
    <source>
        <dbReference type="ARBA" id="ARBA00022676"/>
    </source>
</evidence>
<reference evidence="5 6" key="1">
    <citation type="journal article" date="2018" name="J. Microbiol.">
        <title>Baekduia soli gen. nov., sp. nov., a novel bacterium isolated from the soil of Baekdu Mountain and proposal of a novel family name, Baekduiaceae fam. nov.</title>
        <authorList>
            <person name="An D.S."/>
            <person name="Siddiqi M.Z."/>
            <person name="Kim K.H."/>
            <person name="Yu H.S."/>
            <person name="Im W.T."/>
        </authorList>
    </citation>
    <scope>NUCLEOTIDE SEQUENCE [LARGE SCALE GENOMIC DNA]</scope>
    <source>
        <strain evidence="5 6">BR7-21</strain>
    </source>
</reference>
<evidence type="ECO:0000259" key="3">
    <source>
        <dbReference type="Pfam" id="PF00534"/>
    </source>
</evidence>
<dbReference type="GO" id="GO:0016757">
    <property type="term" value="F:glycosyltransferase activity"/>
    <property type="evidence" value="ECO:0007669"/>
    <property type="project" value="UniProtKB-KW"/>
</dbReference>
<keyword evidence="1" id="KW-0328">Glycosyltransferase</keyword>
<dbReference type="Gene3D" id="3.40.50.2000">
    <property type="entry name" value="Glycogen Phosphorylase B"/>
    <property type="match status" value="2"/>
</dbReference>
<dbReference type="AlphaFoldDB" id="A0A5B8TZT1"/>
<keyword evidence="6" id="KW-1185">Reference proteome</keyword>
<dbReference type="InterPro" id="IPR028098">
    <property type="entry name" value="Glyco_trans_4-like_N"/>
</dbReference>
<dbReference type="CDD" id="cd03801">
    <property type="entry name" value="GT4_PimA-like"/>
    <property type="match status" value="1"/>
</dbReference>
<evidence type="ECO:0000256" key="2">
    <source>
        <dbReference type="ARBA" id="ARBA00022679"/>
    </source>
</evidence>
<dbReference type="EMBL" id="CP042430">
    <property type="protein sequence ID" value="QEC46236.1"/>
    <property type="molecule type" value="Genomic_DNA"/>
</dbReference>
<dbReference type="KEGG" id="bsol:FSW04_00710"/>
<accession>A0A5B8TZT1</accession>
<dbReference type="Pfam" id="PF13439">
    <property type="entry name" value="Glyco_transf_4"/>
    <property type="match status" value="1"/>
</dbReference>
<dbReference type="Proteomes" id="UP000321805">
    <property type="component" value="Chromosome"/>
</dbReference>
<proteinExistence type="predicted"/>
<protein>
    <submittedName>
        <fullName evidence="5">Glycosyltransferase family 4 protein</fullName>
    </submittedName>
</protein>
<dbReference type="SUPFAM" id="SSF53756">
    <property type="entry name" value="UDP-Glycosyltransferase/glycogen phosphorylase"/>
    <property type="match status" value="1"/>
</dbReference>
<dbReference type="Pfam" id="PF00534">
    <property type="entry name" value="Glycos_transf_1"/>
    <property type="match status" value="1"/>
</dbReference>
<keyword evidence="2 5" id="KW-0808">Transferase</keyword>